<sequence>MTMKKQSSVRAKWSYATLVLVATAILCLFSNNTLQAQETKAKNDSSKETPEVKTIETKTFVIKDPVIKTAYKEPLIIVDKKEVTLTEFNALSPENIENISILKDEKAIETYGEKAKYGVIIVTTKMKNAPTSENKQNISTITDSSVSVDETLVIMDGKVISHEELQAYDPNKILLVEVLKDQKSLEKYGAKDKKAVILVTTKK</sequence>
<dbReference type="Proteomes" id="UP000044026">
    <property type="component" value="Unassembled WGS sequence"/>
</dbReference>
<feature type="chain" id="PRO_5002117465" description="TonB-dependent receptor plug domain-containing protein" evidence="1">
    <location>
        <begin position="37"/>
        <end position="203"/>
    </location>
</feature>
<name>A0A0B7HV03_9FLAO</name>
<dbReference type="AlphaFoldDB" id="A0A0B7HV03"/>
<keyword evidence="1" id="KW-0732">Signal</keyword>
<dbReference type="Gene3D" id="2.170.130.10">
    <property type="entry name" value="TonB-dependent receptor, plug domain"/>
    <property type="match status" value="2"/>
</dbReference>
<evidence type="ECO:0000313" key="2">
    <source>
        <dbReference type="EMBL" id="CEN41338.1"/>
    </source>
</evidence>
<protein>
    <recommendedName>
        <fullName evidence="4">TonB-dependent receptor plug domain-containing protein</fullName>
    </recommendedName>
</protein>
<dbReference type="InterPro" id="IPR037066">
    <property type="entry name" value="Plug_dom_sf"/>
</dbReference>
<evidence type="ECO:0000313" key="3">
    <source>
        <dbReference type="Proteomes" id="UP000044026"/>
    </source>
</evidence>
<evidence type="ECO:0008006" key="4">
    <source>
        <dbReference type="Google" id="ProtNLM"/>
    </source>
</evidence>
<feature type="signal peptide" evidence="1">
    <location>
        <begin position="1"/>
        <end position="36"/>
    </location>
</feature>
<gene>
    <name evidence="2" type="ORF">CCAN12_810001</name>
</gene>
<dbReference type="EMBL" id="CDOE01000080">
    <property type="protein sequence ID" value="CEN41338.1"/>
    <property type="molecule type" value="Genomic_DNA"/>
</dbReference>
<reference evidence="2 3" key="1">
    <citation type="submission" date="2015-01" db="EMBL/GenBank/DDBJ databases">
        <authorList>
            <person name="Xiang T."/>
            <person name="Song Y."/>
            <person name="Huang L."/>
            <person name="Wang B."/>
            <person name="Wu P."/>
        </authorList>
    </citation>
    <scope>NUCLEOTIDE SEQUENCE [LARGE SCALE GENOMIC DNA]</scope>
    <source>
        <strain evidence="2 3">Cc12</strain>
    </source>
</reference>
<organism evidence="2 3">
    <name type="scientific">Capnocytophaga canimorsus</name>
    <dbReference type="NCBI Taxonomy" id="28188"/>
    <lineage>
        <taxon>Bacteria</taxon>
        <taxon>Pseudomonadati</taxon>
        <taxon>Bacteroidota</taxon>
        <taxon>Flavobacteriia</taxon>
        <taxon>Flavobacteriales</taxon>
        <taxon>Flavobacteriaceae</taxon>
        <taxon>Capnocytophaga</taxon>
    </lineage>
</organism>
<evidence type="ECO:0000256" key="1">
    <source>
        <dbReference type="SAM" id="SignalP"/>
    </source>
</evidence>
<proteinExistence type="predicted"/>
<accession>A0A0B7HV03</accession>